<evidence type="ECO:0000313" key="1">
    <source>
        <dbReference type="EMBL" id="MED6271210.1"/>
    </source>
</evidence>
<dbReference type="EMBL" id="JAHUTJ010017917">
    <property type="protein sequence ID" value="MED6271210.1"/>
    <property type="molecule type" value="Genomic_DNA"/>
</dbReference>
<sequence length="124" mass="14009">MRRLVNNPEEIIQPKFSSPNPNLCAGSRGAHTHTHTPYLAGNTHSYYLLSFDSNRAFLSSCFSLGRKCKQYAQMQTNPLTMSTWNIQTVNLAMNARRGKNTVVLKEREMPSFRCLSASDVCFFG</sequence>
<accession>A0ABU7DAM9</accession>
<dbReference type="Proteomes" id="UP001352852">
    <property type="component" value="Unassembled WGS sequence"/>
</dbReference>
<evidence type="ECO:0000313" key="2">
    <source>
        <dbReference type="Proteomes" id="UP001352852"/>
    </source>
</evidence>
<gene>
    <name evidence="1" type="ORF">CHARACLAT_017841</name>
</gene>
<name>A0ABU7DAM9_9TELE</name>
<comment type="caution">
    <text evidence="1">The sequence shown here is derived from an EMBL/GenBank/DDBJ whole genome shotgun (WGS) entry which is preliminary data.</text>
</comment>
<organism evidence="1 2">
    <name type="scientific">Characodon lateralis</name>
    <dbReference type="NCBI Taxonomy" id="208331"/>
    <lineage>
        <taxon>Eukaryota</taxon>
        <taxon>Metazoa</taxon>
        <taxon>Chordata</taxon>
        <taxon>Craniata</taxon>
        <taxon>Vertebrata</taxon>
        <taxon>Euteleostomi</taxon>
        <taxon>Actinopterygii</taxon>
        <taxon>Neopterygii</taxon>
        <taxon>Teleostei</taxon>
        <taxon>Neoteleostei</taxon>
        <taxon>Acanthomorphata</taxon>
        <taxon>Ovalentaria</taxon>
        <taxon>Atherinomorphae</taxon>
        <taxon>Cyprinodontiformes</taxon>
        <taxon>Goodeidae</taxon>
        <taxon>Characodon</taxon>
    </lineage>
</organism>
<proteinExistence type="predicted"/>
<keyword evidence="2" id="KW-1185">Reference proteome</keyword>
<protein>
    <submittedName>
        <fullName evidence="1">Uncharacterized protein</fullName>
    </submittedName>
</protein>
<reference evidence="1 2" key="1">
    <citation type="submission" date="2021-06" db="EMBL/GenBank/DDBJ databases">
        <authorList>
            <person name="Palmer J.M."/>
        </authorList>
    </citation>
    <scope>NUCLEOTIDE SEQUENCE [LARGE SCALE GENOMIC DNA]</scope>
    <source>
        <strain evidence="1 2">CL_MEX2019</strain>
        <tissue evidence="1">Muscle</tissue>
    </source>
</reference>